<organism evidence="3 4">
    <name type="scientific">Desulfonema ishimotonii</name>
    <dbReference type="NCBI Taxonomy" id="45657"/>
    <lineage>
        <taxon>Bacteria</taxon>
        <taxon>Pseudomonadati</taxon>
        <taxon>Thermodesulfobacteriota</taxon>
        <taxon>Desulfobacteria</taxon>
        <taxon>Desulfobacterales</taxon>
        <taxon>Desulfococcaceae</taxon>
        <taxon>Desulfonema</taxon>
    </lineage>
</organism>
<keyword evidence="1" id="KW-0812">Transmembrane</keyword>
<keyword evidence="1" id="KW-1133">Transmembrane helix</keyword>
<accession>A0A401FWM5</accession>
<sequence>MSKKANPTLIGIFVLGAIALVIAGVVIFGSGKFFKEKRLFVLYFDGNVAGLNIGSPVTFKGVKLGSVKKIRINFSAKDMAMRIPVFAEIDPEKIRQTDGSSKSISHGGLILQLVNRGLRAQLKVQSLVTGQLYVELDFHPEKPARLVGAEIAGHDTDITELPTIPSDIEEIQKTLEKIPIDTIISKAMAALEGIEQLIKSNNAANAIQAFGESMKSLEALADTINERFPAIAEDIDQTVDDVRKLVGSADELVTDINGKADKIVPRINSAVDETRQLVDTVNDRIKPLAGELEKTTRTARNTLVQAQKTLSAFENVTSEDSSLGYKLHNALNDLSDAARSIRVMAEYLERHPEALIQGKGGN</sequence>
<reference evidence="4" key="2">
    <citation type="submission" date="2019-01" db="EMBL/GenBank/DDBJ databases">
        <title>Genome sequence of Desulfonema ishimotonii strain Tokyo 01.</title>
        <authorList>
            <person name="Fukui M."/>
        </authorList>
    </citation>
    <scope>NUCLEOTIDE SEQUENCE [LARGE SCALE GENOMIC DNA]</scope>
    <source>
        <strain evidence="4">Tokyo 01</strain>
    </source>
</reference>
<dbReference type="PANTHER" id="PTHR33371">
    <property type="entry name" value="INTERMEMBRANE PHOSPHOLIPID TRANSPORT SYSTEM BINDING PROTEIN MLAD-RELATED"/>
    <property type="match status" value="1"/>
</dbReference>
<dbReference type="Gene3D" id="1.20.120.20">
    <property type="entry name" value="Apolipoprotein"/>
    <property type="match status" value="1"/>
</dbReference>
<evidence type="ECO:0000259" key="2">
    <source>
        <dbReference type="Pfam" id="PF02470"/>
    </source>
</evidence>
<evidence type="ECO:0000256" key="1">
    <source>
        <dbReference type="SAM" id="Phobius"/>
    </source>
</evidence>
<feature type="transmembrane region" description="Helical" evidence="1">
    <location>
        <begin position="6"/>
        <end position="28"/>
    </location>
</feature>
<keyword evidence="1" id="KW-0472">Membrane</keyword>
<dbReference type="OrthoDB" id="9806984at2"/>
<proteinExistence type="predicted"/>
<evidence type="ECO:0000313" key="3">
    <source>
        <dbReference type="EMBL" id="GBC61366.1"/>
    </source>
</evidence>
<dbReference type="EMBL" id="BEXT01000001">
    <property type="protein sequence ID" value="GBC61366.1"/>
    <property type="molecule type" value="Genomic_DNA"/>
</dbReference>
<reference evidence="4" key="1">
    <citation type="submission" date="2017-11" db="EMBL/GenBank/DDBJ databases">
        <authorList>
            <person name="Watanabe M."/>
            <person name="Kojima H."/>
        </authorList>
    </citation>
    <scope>NUCLEOTIDE SEQUENCE [LARGE SCALE GENOMIC DNA]</scope>
    <source>
        <strain evidence="4">Tokyo 01</strain>
    </source>
</reference>
<dbReference type="Pfam" id="PF02470">
    <property type="entry name" value="MlaD"/>
    <property type="match status" value="1"/>
</dbReference>
<evidence type="ECO:0000313" key="4">
    <source>
        <dbReference type="Proteomes" id="UP000288096"/>
    </source>
</evidence>
<dbReference type="AlphaFoldDB" id="A0A401FWM5"/>
<dbReference type="InterPro" id="IPR052336">
    <property type="entry name" value="MlaD_Phospholipid_Transporter"/>
</dbReference>
<dbReference type="InterPro" id="IPR003399">
    <property type="entry name" value="Mce/MlaD"/>
</dbReference>
<dbReference type="PANTHER" id="PTHR33371:SF4">
    <property type="entry name" value="INTERMEMBRANE PHOSPHOLIPID TRANSPORT SYSTEM BINDING PROTEIN MLAD"/>
    <property type="match status" value="1"/>
</dbReference>
<keyword evidence="4" id="KW-1185">Reference proteome</keyword>
<name>A0A401FWM5_9BACT</name>
<protein>
    <submittedName>
        <fullName evidence="3">MCE family protein</fullName>
    </submittedName>
</protein>
<dbReference type="RefSeq" id="WP_124328667.1">
    <property type="nucleotide sequence ID" value="NZ_BEXT01000001.1"/>
</dbReference>
<feature type="domain" description="Mce/MlaD" evidence="2">
    <location>
        <begin position="41"/>
        <end position="138"/>
    </location>
</feature>
<comment type="caution">
    <text evidence="3">The sequence shown here is derived from an EMBL/GenBank/DDBJ whole genome shotgun (WGS) entry which is preliminary data.</text>
</comment>
<dbReference type="Proteomes" id="UP000288096">
    <property type="component" value="Unassembled WGS sequence"/>
</dbReference>
<dbReference type="SUPFAM" id="SSF58104">
    <property type="entry name" value="Methyl-accepting chemotaxis protein (MCP) signaling domain"/>
    <property type="match status" value="1"/>
</dbReference>
<gene>
    <name evidence="3" type="ORF">DENIS_2326</name>
</gene>